<organism evidence="1 2">
    <name type="scientific">Claviceps africana</name>
    <dbReference type="NCBI Taxonomy" id="83212"/>
    <lineage>
        <taxon>Eukaryota</taxon>
        <taxon>Fungi</taxon>
        <taxon>Dikarya</taxon>
        <taxon>Ascomycota</taxon>
        <taxon>Pezizomycotina</taxon>
        <taxon>Sordariomycetes</taxon>
        <taxon>Hypocreomycetidae</taxon>
        <taxon>Hypocreales</taxon>
        <taxon>Clavicipitaceae</taxon>
        <taxon>Claviceps</taxon>
    </lineage>
</organism>
<reference evidence="1" key="1">
    <citation type="journal article" date="2020" name="bioRxiv">
        <title>Whole genome comparisons of ergot fungi reveals the divergence and evolution of species within the genus Claviceps are the result of varying mechanisms driving genome evolution and host range expansion.</title>
        <authorList>
            <person name="Wyka S.A."/>
            <person name="Mondo S.J."/>
            <person name="Liu M."/>
            <person name="Dettman J."/>
            <person name="Nalam V."/>
            <person name="Broders K.D."/>
        </authorList>
    </citation>
    <scope>NUCLEOTIDE SEQUENCE</scope>
    <source>
        <strain evidence="1">CCC 489</strain>
    </source>
</reference>
<proteinExistence type="predicted"/>
<sequence>MTPLLFEVRVFSSNVSKDGLPGTLDAERIGDVAHRASSAGTNFAVVIPGQQFGMLRVARGIPEHTGILWKRKVVEDKNTAREKMASMRSKRMRLLVPRVGRCQLASPRLGPLSCMNMKSRDSSSS</sequence>
<dbReference type="AlphaFoldDB" id="A0A8K0J1J8"/>
<evidence type="ECO:0000313" key="2">
    <source>
        <dbReference type="Proteomes" id="UP000811619"/>
    </source>
</evidence>
<gene>
    <name evidence="1" type="ORF">E4U42_001614</name>
</gene>
<dbReference type="EMBL" id="SRPY01001494">
    <property type="protein sequence ID" value="KAG5912961.1"/>
    <property type="molecule type" value="Genomic_DNA"/>
</dbReference>
<keyword evidence="2" id="KW-1185">Reference proteome</keyword>
<dbReference type="Proteomes" id="UP000811619">
    <property type="component" value="Unassembled WGS sequence"/>
</dbReference>
<name>A0A8K0J1J8_9HYPO</name>
<comment type="caution">
    <text evidence="1">The sequence shown here is derived from an EMBL/GenBank/DDBJ whole genome shotgun (WGS) entry which is preliminary data.</text>
</comment>
<accession>A0A8K0J1J8</accession>
<protein>
    <submittedName>
        <fullName evidence="1">Uncharacterized protein</fullName>
    </submittedName>
</protein>
<evidence type="ECO:0000313" key="1">
    <source>
        <dbReference type="EMBL" id="KAG5912961.1"/>
    </source>
</evidence>